<protein>
    <recommendedName>
        <fullName evidence="5">Peptidase M10 serralysin C-terminal domain-containing protein</fullName>
    </recommendedName>
</protein>
<evidence type="ECO:0000313" key="6">
    <source>
        <dbReference type="EMBL" id="OWJ64824.1"/>
    </source>
</evidence>
<dbReference type="PANTHER" id="PTHR38340:SF1">
    <property type="entry name" value="S-LAYER PROTEIN"/>
    <property type="match status" value="1"/>
</dbReference>
<name>A0A211ZI21_9PROT</name>
<dbReference type="GO" id="GO:0005615">
    <property type="term" value="C:extracellular space"/>
    <property type="evidence" value="ECO:0007669"/>
    <property type="project" value="InterPro"/>
</dbReference>
<evidence type="ECO:0000256" key="3">
    <source>
        <dbReference type="ARBA" id="ARBA00022525"/>
    </source>
</evidence>
<proteinExistence type="predicted"/>
<evidence type="ECO:0000256" key="1">
    <source>
        <dbReference type="ARBA" id="ARBA00001913"/>
    </source>
</evidence>
<feature type="domain" description="Peptidase M10 serralysin C-terminal" evidence="5">
    <location>
        <begin position="234"/>
        <end position="374"/>
    </location>
</feature>
<dbReference type="InterPro" id="IPR013858">
    <property type="entry name" value="Peptidase_M10B_C"/>
</dbReference>
<dbReference type="Gene3D" id="2.150.10.10">
    <property type="entry name" value="Serralysin-like metalloprotease, C-terminal"/>
    <property type="match status" value="4"/>
</dbReference>
<comment type="cofactor">
    <cofactor evidence="1">
        <name>Ca(2+)</name>
        <dbReference type="ChEBI" id="CHEBI:29108"/>
    </cofactor>
</comment>
<evidence type="ECO:0000256" key="4">
    <source>
        <dbReference type="ARBA" id="ARBA00022737"/>
    </source>
</evidence>
<dbReference type="RefSeq" id="WP_088153341.1">
    <property type="nucleotide sequence ID" value="NZ_NHON01000049.1"/>
</dbReference>
<dbReference type="Pfam" id="PF08548">
    <property type="entry name" value="Peptidase_M10_C"/>
    <property type="match status" value="1"/>
</dbReference>
<comment type="subcellular location">
    <subcellularLocation>
        <location evidence="2">Secreted</location>
    </subcellularLocation>
</comment>
<keyword evidence="7" id="KW-1185">Reference proteome</keyword>
<gene>
    <name evidence="6" type="ORF">BWR60_22865</name>
</gene>
<dbReference type="EMBL" id="NHON01000049">
    <property type="protein sequence ID" value="OWJ64824.1"/>
    <property type="molecule type" value="Genomic_DNA"/>
</dbReference>
<reference evidence="7" key="1">
    <citation type="submission" date="2017-05" db="EMBL/GenBank/DDBJ databases">
        <authorList>
            <person name="Macchi M."/>
            <person name="Festa S."/>
            <person name="Coppotelli B.M."/>
            <person name="Morelli I.S."/>
        </authorList>
    </citation>
    <scope>NUCLEOTIDE SEQUENCE [LARGE SCALE GENOMIC DNA]</scope>
    <source>
        <strain evidence="7">I</strain>
    </source>
</reference>
<dbReference type="InterPro" id="IPR011049">
    <property type="entry name" value="Serralysin-like_metalloprot_C"/>
</dbReference>
<dbReference type="SUPFAM" id="SSF51120">
    <property type="entry name" value="beta-Roll"/>
    <property type="match status" value="4"/>
</dbReference>
<dbReference type="GO" id="GO:0005509">
    <property type="term" value="F:calcium ion binding"/>
    <property type="evidence" value="ECO:0007669"/>
    <property type="project" value="InterPro"/>
</dbReference>
<accession>A0A211ZI21</accession>
<comment type="caution">
    <text evidence="6">The sequence shown here is derived from an EMBL/GenBank/DDBJ whole genome shotgun (WGS) entry which is preliminary data.</text>
</comment>
<dbReference type="PRINTS" id="PR00313">
    <property type="entry name" value="CABNDNGRPT"/>
</dbReference>
<dbReference type="Proteomes" id="UP000196655">
    <property type="component" value="Unassembled WGS sequence"/>
</dbReference>
<dbReference type="PROSITE" id="PS00330">
    <property type="entry name" value="HEMOLYSIN_CALCIUM"/>
    <property type="match status" value="1"/>
</dbReference>
<dbReference type="AlphaFoldDB" id="A0A211ZI21"/>
<evidence type="ECO:0000259" key="5">
    <source>
        <dbReference type="Pfam" id="PF08548"/>
    </source>
</evidence>
<dbReference type="InterPro" id="IPR019960">
    <property type="entry name" value="T1SS_VCA0849"/>
</dbReference>
<dbReference type="InterPro" id="IPR050557">
    <property type="entry name" value="RTX_toxin/Mannuronan_C5-epim"/>
</dbReference>
<dbReference type="Pfam" id="PF00353">
    <property type="entry name" value="HemolysinCabind"/>
    <property type="match status" value="5"/>
</dbReference>
<keyword evidence="4" id="KW-0677">Repeat</keyword>
<dbReference type="InterPro" id="IPR018511">
    <property type="entry name" value="Hemolysin-typ_Ca-bd_CS"/>
</dbReference>
<dbReference type="NCBIfam" id="TIGR03661">
    <property type="entry name" value="T1SS_VCA0849"/>
    <property type="match status" value="1"/>
</dbReference>
<evidence type="ECO:0000256" key="2">
    <source>
        <dbReference type="ARBA" id="ARBA00004613"/>
    </source>
</evidence>
<organism evidence="6 7">
    <name type="scientific">Inquilinus limosus</name>
    <dbReference type="NCBI Taxonomy" id="171674"/>
    <lineage>
        <taxon>Bacteria</taxon>
        <taxon>Pseudomonadati</taxon>
        <taxon>Pseudomonadota</taxon>
        <taxon>Alphaproteobacteria</taxon>
        <taxon>Rhodospirillales</taxon>
        <taxon>Rhodospirillaceae</taxon>
        <taxon>Inquilinus</taxon>
    </lineage>
</organism>
<dbReference type="PANTHER" id="PTHR38340">
    <property type="entry name" value="S-LAYER PROTEIN"/>
    <property type="match status" value="1"/>
</dbReference>
<sequence>MIINGTTSIDDLWGSMGADVITGLDGGDHVYGQAGDDRIDGGAGKDYLTGEDGNDTIFGGSETDHLVGANGNDHLNGGAGQDYIEGGAGADVMDGGDTSTLNYLSYRNSSAGVTIDLAAHTASGGEATGDSFTNFQNIDGSAHSDTLTGNSGTNMLYGGAGDDTLSSGADYDYLYGQDGNDVMRGGAGSTYAGDTFDGGNGTDAVTYTDSNVGVTVSLATGKGAGGDAANDVYTSVENIIGSAGRDTLVGNGGANVLNGWAGADVLTGGGGADRFGFSSVQHTTLGQPDTIRDFSQAQGDKIDLSTIDANTSVAGNQAFTFIGTALYSHHAGELRYADRGDGHSTIAGDVNGDGTSDFHIELYGASHLSASDFVL</sequence>
<keyword evidence="3" id="KW-0964">Secreted</keyword>
<dbReference type="InterPro" id="IPR001343">
    <property type="entry name" value="Hemolysn_Ca-bd"/>
</dbReference>
<evidence type="ECO:0000313" key="7">
    <source>
        <dbReference type="Proteomes" id="UP000196655"/>
    </source>
</evidence>